<dbReference type="EMBL" id="JBHSNP010000028">
    <property type="protein sequence ID" value="MFC5604484.1"/>
    <property type="molecule type" value="Genomic_DNA"/>
</dbReference>
<accession>A0ABW0TZL6</accession>
<reference evidence="2" key="1">
    <citation type="journal article" date="2019" name="Int. J. Syst. Evol. Microbiol.">
        <title>The Global Catalogue of Microorganisms (GCM) 10K type strain sequencing project: providing services to taxonomists for standard genome sequencing and annotation.</title>
        <authorList>
            <consortium name="The Broad Institute Genomics Platform"/>
            <consortium name="The Broad Institute Genome Sequencing Center for Infectious Disease"/>
            <person name="Wu L."/>
            <person name="Ma J."/>
        </authorList>
    </citation>
    <scope>NUCLEOTIDE SEQUENCE [LARGE SCALE GENOMIC DNA]</scope>
    <source>
        <strain evidence="2">KACC 11299</strain>
    </source>
</reference>
<dbReference type="PANTHER" id="PTHR35276:SF1">
    <property type="entry name" value="TRNA (MNM(5)S(2)U34)-METHYLTRANSFERASE, CHLOROPLASTIC"/>
    <property type="match status" value="1"/>
</dbReference>
<protein>
    <submittedName>
        <fullName evidence="1">Class I SAM-dependent methyltransferase</fullName>
    </submittedName>
</protein>
<dbReference type="SUPFAM" id="SSF53335">
    <property type="entry name" value="S-adenosyl-L-methionine-dependent methyltransferases"/>
    <property type="match status" value="1"/>
</dbReference>
<keyword evidence="1" id="KW-0808">Transferase</keyword>
<dbReference type="GO" id="GO:0032259">
    <property type="term" value="P:methylation"/>
    <property type="evidence" value="ECO:0007669"/>
    <property type="project" value="UniProtKB-KW"/>
</dbReference>
<name>A0ABW0TZL6_9BACL</name>
<dbReference type="GO" id="GO:0008168">
    <property type="term" value="F:methyltransferase activity"/>
    <property type="evidence" value="ECO:0007669"/>
    <property type="project" value="UniProtKB-KW"/>
</dbReference>
<organism evidence="1 2">
    <name type="scientific">Sporosarcina koreensis</name>
    <dbReference type="NCBI Taxonomy" id="334735"/>
    <lineage>
        <taxon>Bacteria</taxon>
        <taxon>Bacillati</taxon>
        <taxon>Bacillota</taxon>
        <taxon>Bacilli</taxon>
        <taxon>Bacillales</taxon>
        <taxon>Caryophanaceae</taxon>
        <taxon>Sporosarcina</taxon>
    </lineage>
</organism>
<comment type="caution">
    <text evidence="1">The sequence shown here is derived from an EMBL/GenBank/DDBJ whole genome shotgun (WGS) entry which is preliminary data.</text>
</comment>
<dbReference type="Gene3D" id="3.40.50.150">
    <property type="entry name" value="Vaccinia Virus protein VP39"/>
    <property type="match status" value="1"/>
</dbReference>
<dbReference type="InterPro" id="IPR010719">
    <property type="entry name" value="MnmM_MeTrfase"/>
</dbReference>
<dbReference type="InterPro" id="IPR029063">
    <property type="entry name" value="SAM-dependent_MTases_sf"/>
</dbReference>
<evidence type="ECO:0000313" key="1">
    <source>
        <dbReference type="EMBL" id="MFC5604484.1"/>
    </source>
</evidence>
<dbReference type="Pfam" id="PF06962">
    <property type="entry name" value="rRNA_methylase"/>
    <property type="match status" value="1"/>
</dbReference>
<proteinExistence type="predicted"/>
<dbReference type="PANTHER" id="PTHR35276">
    <property type="entry name" value="S-ADENOSYL-L-METHIONINE-DEPENDENT METHYLTRANSFERASES SUPERFAMILY PROTEIN"/>
    <property type="match status" value="1"/>
</dbReference>
<sequence length="199" mass="21958">MSDILLHRVLPFSKRLISETVLPGETVVDATAGNGNDTLFLAGLVGESGRVFAFDIQQAALEATANRLDKLNDRVALILDSHANVDKYVTRQIGGAMFNLGYLPYAEDLSIITKPDSTIEAIDKLLGMLKKGRIITISVYDGHEGGAKERDALLAYVKSLHQADVHVARYELLNQRKNPPFLIAIEKVREFEAVVRVEE</sequence>
<keyword evidence="1" id="KW-0489">Methyltransferase</keyword>
<dbReference type="RefSeq" id="WP_381446302.1">
    <property type="nucleotide sequence ID" value="NZ_JBHSNP010000028.1"/>
</dbReference>
<evidence type="ECO:0000313" key="2">
    <source>
        <dbReference type="Proteomes" id="UP001596071"/>
    </source>
</evidence>
<dbReference type="Proteomes" id="UP001596071">
    <property type="component" value="Unassembled WGS sequence"/>
</dbReference>
<keyword evidence="2" id="KW-1185">Reference proteome</keyword>
<gene>
    <name evidence="1" type="ORF">ACFPTP_14725</name>
</gene>